<reference evidence="2" key="1">
    <citation type="journal article" date="2023" name="G3 (Bethesda)">
        <title>Genome assembly and association tests identify interacting loci associated with vigor, precocity, and sex in interspecific pistachio rootstocks.</title>
        <authorList>
            <person name="Palmer W."/>
            <person name="Jacygrad E."/>
            <person name="Sagayaradj S."/>
            <person name="Cavanaugh K."/>
            <person name="Han R."/>
            <person name="Bertier L."/>
            <person name="Beede B."/>
            <person name="Kafkas S."/>
            <person name="Golino D."/>
            <person name="Preece J."/>
            <person name="Michelmore R."/>
        </authorList>
    </citation>
    <scope>NUCLEOTIDE SEQUENCE [LARGE SCALE GENOMIC DNA]</scope>
</reference>
<sequence>MIKVIKTAFAARGLVARSLAVSGPADSPAPAPSPSDD</sequence>
<comment type="caution">
    <text evidence="1">The sequence shown here is derived from an EMBL/GenBank/DDBJ whole genome shotgun (WGS) entry which is preliminary data.</text>
</comment>
<evidence type="ECO:0000313" key="2">
    <source>
        <dbReference type="Proteomes" id="UP001164250"/>
    </source>
</evidence>
<organism evidence="1 2">
    <name type="scientific">Pistacia atlantica</name>
    <dbReference type="NCBI Taxonomy" id="434234"/>
    <lineage>
        <taxon>Eukaryota</taxon>
        <taxon>Viridiplantae</taxon>
        <taxon>Streptophyta</taxon>
        <taxon>Embryophyta</taxon>
        <taxon>Tracheophyta</taxon>
        <taxon>Spermatophyta</taxon>
        <taxon>Magnoliopsida</taxon>
        <taxon>eudicotyledons</taxon>
        <taxon>Gunneridae</taxon>
        <taxon>Pentapetalae</taxon>
        <taxon>rosids</taxon>
        <taxon>malvids</taxon>
        <taxon>Sapindales</taxon>
        <taxon>Anacardiaceae</taxon>
        <taxon>Pistacia</taxon>
    </lineage>
</organism>
<gene>
    <name evidence="1" type="ORF">Patl1_27955</name>
</gene>
<keyword evidence="2" id="KW-1185">Reference proteome</keyword>
<proteinExistence type="predicted"/>
<evidence type="ECO:0000313" key="1">
    <source>
        <dbReference type="EMBL" id="KAJ0097635.1"/>
    </source>
</evidence>
<dbReference type="Proteomes" id="UP001164250">
    <property type="component" value="Chromosome 5"/>
</dbReference>
<accession>A0ACC1BF44</accession>
<protein>
    <submittedName>
        <fullName evidence="1">Uncharacterized protein</fullName>
    </submittedName>
</protein>
<dbReference type="EMBL" id="CM047901">
    <property type="protein sequence ID" value="KAJ0097635.1"/>
    <property type="molecule type" value="Genomic_DNA"/>
</dbReference>
<name>A0ACC1BF44_9ROSI</name>